<evidence type="ECO:0000256" key="2">
    <source>
        <dbReference type="SAM" id="SignalP"/>
    </source>
</evidence>
<dbReference type="RefSeq" id="WP_046768678.1">
    <property type="nucleotide sequence ID" value="NZ_KQ061227.1"/>
</dbReference>
<proteinExistence type="predicted"/>
<dbReference type="CDD" id="cd08577">
    <property type="entry name" value="PI-PLCc_GDPD_SF_unchar3"/>
    <property type="match status" value="1"/>
</dbReference>
<dbReference type="InterPro" id="IPR051236">
    <property type="entry name" value="HAT_RTT109-like"/>
</dbReference>
<keyword evidence="4" id="KW-1185">Reference proteome</keyword>
<protein>
    <recommendedName>
        <fullName evidence="1">Altered inheritance of mitochondria protein 6</fullName>
    </recommendedName>
</protein>
<dbReference type="AlphaFoldDB" id="A0A1H2LQX0"/>
<evidence type="ECO:0000313" key="3">
    <source>
        <dbReference type="EMBL" id="SDU82746.1"/>
    </source>
</evidence>
<dbReference type="Gene3D" id="3.20.20.190">
    <property type="entry name" value="Phosphatidylinositol (PI) phosphodiesterase"/>
    <property type="match status" value="1"/>
</dbReference>
<accession>A0A1H2LQX0</accession>
<dbReference type="PANTHER" id="PTHR31571:SF1">
    <property type="entry name" value="ALTERED INHERITANCE OF MITOCHONDRIA PROTEIN 6"/>
    <property type="match status" value="1"/>
</dbReference>
<evidence type="ECO:0000313" key="4">
    <source>
        <dbReference type="Proteomes" id="UP000182977"/>
    </source>
</evidence>
<dbReference type="SUPFAM" id="SSF51695">
    <property type="entry name" value="PLC-like phosphodiesterases"/>
    <property type="match status" value="1"/>
</dbReference>
<dbReference type="OrthoDB" id="9794455at2"/>
<dbReference type="Pfam" id="PF13653">
    <property type="entry name" value="GDPD_2"/>
    <property type="match status" value="1"/>
</dbReference>
<dbReference type="EMBL" id="LT629791">
    <property type="protein sequence ID" value="SDU82746.1"/>
    <property type="molecule type" value="Genomic_DNA"/>
</dbReference>
<dbReference type="GO" id="GO:0008081">
    <property type="term" value="F:phosphoric diester hydrolase activity"/>
    <property type="evidence" value="ECO:0007669"/>
    <property type="project" value="InterPro"/>
</dbReference>
<reference evidence="4" key="1">
    <citation type="submission" date="2016-10" db="EMBL/GenBank/DDBJ databases">
        <authorList>
            <person name="Varghese N."/>
            <person name="Submissions S."/>
        </authorList>
    </citation>
    <scope>NUCLEOTIDE SEQUENCE [LARGE SCALE GENOMIC DNA]</scope>
    <source>
        <strain evidence="4">DSM 45079</strain>
    </source>
</reference>
<gene>
    <name evidence="3" type="ORF">SAMN04488563_6456</name>
</gene>
<sequence>MSDRSRFRRIVRAVVAVPLAAALGVAVSAAAHAVTGPHDPAHAHNDYEHERPLLDALDHGFTSVEADVWLVDGELLVAHDAWEVQPGRTLESLYLDPLRDIVHANGGSVYPEWDGSLQLLIDIKNTGEATYAEIDSVLRRYQDMMTRFMGDRVQTGAVTAVISGDRPRATMQAQRLRFAGYDGRLGDLTSGLPASFMPLLSDNWGNHFTWRGVGPIPEAERAKLQQIVTTAHAAGYRVRFWATPDTPGPARDAIWSELLAAGVDHLNTDDLAGLDAFLSAR</sequence>
<dbReference type="InterPro" id="IPR017946">
    <property type="entry name" value="PLC-like_Pdiesterase_TIM-brl"/>
</dbReference>
<organism evidence="3 4">
    <name type="scientific">Jiangella alkaliphila</name>
    <dbReference type="NCBI Taxonomy" id="419479"/>
    <lineage>
        <taxon>Bacteria</taxon>
        <taxon>Bacillati</taxon>
        <taxon>Actinomycetota</taxon>
        <taxon>Actinomycetes</taxon>
        <taxon>Jiangellales</taxon>
        <taxon>Jiangellaceae</taxon>
        <taxon>Jiangella</taxon>
    </lineage>
</organism>
<feature type="chain" id="PRO_5009279574" description="Altered inheritance of mitochondria protein 6" evidence="2">
    <location>
        <begin position="34"/>
        <end position="281"/>
    </location>
</feature>
<dbReference type="Proteomes" id="UP000182977">
    <property type="component" value="Chromosome I"/>
</dbReference>
<feature type="signal peptide" evidence="2">
    <location>
        <begin position="1"/>
        <end position="33"/>
    </location>
</feature>
<dbReference type="InterPro" id="IPR039559">
    <property type="entry name" value="AIM6_PI-PLC-like_dom"/>
</dbReference>
<name>A0A1H2LQX0_9ACTN</name>
<dbReference type="STRING" id="419479.SAMN04488563_6456"/>
<evidence type="ECO:0000256" key="1">
    <source>
        <dbReference type="ARBA" id="ARBA00014286"/>
    </source>
</evidence>
<dbReference type="PANTHER" id="PTHR31571">
    <property type="entry name" value="ALTERED INHERITANCE OF MITOCHONDRIA PROTEIN 6"/>
    <property type="match status" value="1"/>
</dbReference>
<keyword evidence="2" id="KW-0732">Signal</keyword>
<dbReference type="GO" id="GO:0006629">
    <property type="term" value="P:lipid metabolic process"/>
    <property type="evidence" value="ECO:0007669"/>
    <property type="project" value="InterPro"/>
</dbReference>